<feature type="binding site" evidence="17">
    <location>
        <position position="69"/>
    </location>
    <ligand>
        <name>[4Fe-4S] cluster</name>
        <dbReference type="ChEBI" id="CHEBI:49883"/>
        <note>4Fe-4S-S-AdoMet</note>
    </ligand>
</feature>
<dbReference type="Pfam" id="PF06969">
    <property type="entry name" value="HemN_C"/>
    <property type="match status" value="1"/>
</dbReference>
<evidence type="ECO:0000256" key="14">
    <source>
        <dbReference type="ARBA" id="ARBA00048321"/>
    </source>
</evidence>
<dbReference type="EC" id="1.3.98.3" evidence="15"/>
<dbReference type="Gene3D" id="1.10.10.920">
    <property type="match status" value="1"/>
</dbReference>
<dbReference type="RefSeq" id="WP_311360050.1">
    <property type="nucleotide sequence ID" value="NZ_JAVRIE010000001.1"/>
</dbReference>
<evidence type="ECO:0000256" key="6">
    <source>
        <dbReference type="ARBA" id="ARBA00022490"/>
    </source>
</evidence>
<evidence type="ECO:0000256" key="16">
    <source>
        <dbReference type="PIRSR" id="PIRSR000167-1"/>
    </source>
</evidence>
<reference evidence="19 20" key="1">
    <citation type="submission" date="2023-09" db="EMBL/GenBank/DDBJ databases">
        <authorList>
            <person name="Rey-Velasco X."/>
        </authorList>
    </citation>
    <scope>NUCLEOTIDE SEQUENCE [LARGE SCALE GENOMIC DNA]</scope>
    <source>
        <strain evidence="19 20">W409</strain>
    </source>
</reference>
<feature type="binding site" evidence="16">
    <location>
        <position position="246"/>
    </location>
    <ligand>
        <name>S-adenosyl-L-methionine</name>
        <dbReference type="ChEBI" id="CHEBI:59789"/>
        <label>2</label>
    </ligand>
</feature>
<dbReference type="GO" id="GO:0004109">
    <property type="term" value="F:coproporphyrinogen oxidase activity"/>
    <property type="evidence" value="ECO:0007669"/>
    <property type="project" value="InterPro"/>
</dbReference>
<comment type="subcellular location">
    <subcellularLocation>
        <location evidence="1 15">Cytoplasm</location>
    </subcellularLocation>
</comment>
<feature type="binding site" evidence="16">
    <location>
        <position position="115"/>
    </location>
    <ligand>
        <name>S-adenosyl-L-methionine</name>
        <dbReference type="ChEBI" id="CHEBI:59789"/>
        <label>1</label>
    </ligand>
</feature>
<evidence type="ECO:0000256" key="8">
    <source>
        <dbReference type="ARBA" id="ARBA00022723"/>
    </source>
</evidence>
<dbReference type="GO" id="GO:0051539">
    <property type="term" value="F:4 iron, 4 sulfur cluster binding"/>
    <property type="evidence" value="ECO:0007669"/>
    <property type="project" value="UniProtKB-KW"/>
</dbReference>
<name>A0AAW8QVN9_9ALTE</name>
<comment type="catalytic activity">
    <reaction evidence="14 15">
        <text>coproporphyrinogen III + 2 S-adenosyl-L-methionine = protoporphyrinogen IX + 2 5'-deoxyadenosine + 2 L-methionine + 2 CO2</text>
        <dbReference type="Rhea" id="RHEA:15425"/>
        <dbReference type="ChEBI" id="CHEBI:16526"/>
        <dbReference type="ChEBI" id="CHEBI:17319"/>
        <dbReference type="ChEBI" id="CHEBI:57307"/>
        <dbReference type="ChEBI" id="CHEBI:57309"/>
        <dbReference type="ChEBI" id="CHEBI:57844"/>
        <dbReference type="ChEBI" id="CHEBI:59789"/>
        <dbReference type="EC" id="1.3.98.3"/>
    </reaction>
</comment>
<dbReference type="InterPro" id="IPR058240">
    <property type="entry name" value="rSAM_sf"/>
</dbReference>
<dbReference type="PROSITE" id="PS51918">
    <property type="entry name" value="RADICAL_SAM"/>
    <property type="match status" value="1"/>
</dbReference>
<dbReference type="InterPro" id="IPR004558">
    <property type="entry name" value="Coprogen_oxidase_HemN"/>
</dbReference>
<feature type="binding site" evidence="16">
    <location>
        <begin position="71"/>
        <end position="73"/>
    </location>
    <ligand>
        <name>S-adenosyl-L-methionine</name>
        <dbReference type="ChEBI" id="CHEBI:59789"/>
        <label>2</label>
    </ligand>
</feature>
<organism evidence="19 20">
    <name type="scientific">Brumicola blandensis</name>
    <dbReference type="NCBI Taxonomy" id="3075611"/>
    <lineage>
        <taxon>Bacteria</taxon>
        <taxon>Pseudomonadati</taxon>
        <taxon>Pseudomonadota</taxon>
        <taxon>Gammaproteobacteria</taxon>
        <taxon>Alteromonadales</taxon>
        <taxon>Alteromonadaceae</taxon>
        <taxon>Brumicola</taxon>
    </lineage>
</organism>
<evidence type="ECO:0000256" key="17">
    <source>
        <dbReference type="PIRSR" id="PIRSR000167-2"/>
    </source>
</evidence>
<dbReference type="AlphaFoldDB" id="A0AAW8QVN9"/>
<feature type="binding site" evidence="16">
    <location>
        <position position="332"/>
    </location>
    <ligand>
        <name>S-adenosyl-L-methionine</name>
        <dbReference type="ChEBI" id="CHEBI:59789"/>
        <label>1</label>
    </ligand>
</feature>
<dbReference type="InterPro" id="IPR006638">
    <property type="entry name" value="Elp3/MiaA/NifB-like_rSAM"/>
</dbReference>
<dbReference type="NCBIfam" id="TIGR00538">
    <property type="entry name" value="hemN"/>
    <property type="match status" value="1"/>
</dbReference>
<dbReference type="PIRSF" id="PIRSF000167">
    <property type="entry name" value="HemN"/>
    <property type="match status" value="1"/>
</dbReference>
<protein>
    <recommendedName>
        <fullName evidence="15">Coproporphyrinogen-III oxidase</fullName>
        <ecNumber evidence="15">1.3.98.3</ecNumber>
    </recommendedName>
</protein>
<feature type="binding site" evidence="17">
    <location>
        <position position="72"/>
    </location>
    <ligand>
        <name>[4Fe-4S] cluster</name>
        <dbReference type="ChEBI" id="CHEBI:49883"/>
        <note>4Fe-4S-S-AdoMet</note>
    </ligand>
</feature>
<dbReference type="InterPro" id="IPR023404">
    <property type="entry name" value="rSAM_horseshoe"/>
</dbReference>
<dbReference type="Pfam" id="PF04055">
    <property type="entry name" value="Radical_SAM"/>
    <property type="match status" value="1"/>
</dbReference>
<evidence type="ECO:0000256" key="7">
    <source>
        <dbReference type="ARBA" id="ARBA00022691"/>
    </source>
</evidence>
<keyword evidence="7 15" id="KW-0949">S-adenosyl-L-methionine</keyword>
<evidence type="ECO:0000313" key="20">
    <source>
        <dbReference type="Proteomes" id="UP001249020"/>
    </source>
</evidence>
<dbReference type="SMART" id="SM00729">
    <property type="entry name" value="Elp3"/>
    <property type="match status" value="1"/>
</dbReference>
<dbReference type="PANTHER" id="PTHR13932">
    <property type="entry name" value="COPROPORPHYRINIGEN III OXIDASE"/>
    <property type="match status" value="1"/>
</dbReference>
<feature type="binding site" evidence="16">
    <location>
        <position position="59"/>
    </location>
    <ligand>
        <name>S-adenosyl-L-methionine</name>
        <dbReference type="ChEBI" id="CHEBI:59789"/>
        <label>1</label>
    </ligand>
</feature>
<evidence type="ECO:0000256" key="11">
    <source>
        <dbReference type="ARBA" id="ARBA00023014"/>
    </source>
</evidence>
<dbReference type="GO" id="GO:0005737">
    <property type="term" value="C:cytoplasm"/>
    <property type="evidence" value="ECO:0007669"/>
    <property type="project" value="UniProtKB-SubCell"/>
</dbReference>
<feature type="binding site" evidence="16">
    <location>
        <begin position="116"/>
        <end position="117"/>
    </location>
    <ligand>
        <name>S-adenosyl-L-methionine</name>
        <dbReference type="ChEBI" id="CHEBI:59789"/>
        <label>2</label>
    </ligand>
</feature>
<gene>
    <name evidence="19" type="primary">hemN</name>
    <name evidence="19" type="ORF">RM544_01685</name>
</gene>
<comment type="similarity">
    <text evidence="3 15">Belongs to the anaerobic coproporphyrinogen-III oxidase family.</text>
</comment>
<evidence type="ECO:0000256" key="9">
    <source>
        <dbReference type="ARBA" id="ARBA00023002"/>
    </source>
</evidence>
<dbReference type="SUPFAM" id="SSF102114">
    <property type="entry name" value="Radical SAM enzymes"/>
    <property type="match status" value="1"/>
</dbReference>
<feature type="binding site" evidence="16">
    <location>
        <position position="187"/>
    </location>
    <ligand>
        <name>S-adenosyl-L-methionine</name>
        <dbReference type="ChEBI" id="CHEBI:59789"/>
        <label>2</label>
    </ligand>
</feature>
<dbReference type="GO" id="GO:0046872">
    <property type="term" value="F:metal ion binding"/>
    <property type="evidence" value="ECO:0007669"/>
    <property type="project" value="UniProtKB-KW"/>
</dbReference>
<feature type="binding site" evidence="16">
    <location>
        <position position="212"/>
    </location>
    <ligand>
        <name>S-adenosyl-L-methionine</name>
        <dbReference type="ChEBI" id="CHEBI:59789"/>
        <label>2</label>
    </ligand>
</feature>
<evidence type="ECO:0000256" key="12">
    <source>
        <dbReference type="ARBA" id="ARBA00023244"/>
    </source>
</evidence>
<keyword evidence="11 15" id="KW-0411">Iron-sulfur</keyword>
<evidence type="ECO:0000313" key="19">
    <source>
        <dbReference type="EMBL" id="MDT0581238.1"/>
    </source>
</evidence>
<evidence type="ECO:0000256" key="3">
    <source>
        <dbReference type="ARBA" id="ARBA00005493"/>
    </source>
</evidence>
<keyword evidence="8 15" id="KW-0479">Metal-binding</keyword>
<comment type="cofactor">
    <cofactor evidence="15 17">
        <name>[4Fe-4S] cluster</name>
        <dbReference type="ChEBI" id="CHEBI:49883"/>
    </cofactor>
    <text evidence="15 17">Binds 1 [4Fe-4S] cluster. The cluster is coordinated with 3 cysteines and an exchangeable S-adenosyl-L-methionine.</text>
</comment>
<evidence type="ECO:0000256" key="15">
    <source>
        <dbReference type="PIRNR" id="PIRNR000167"/>
    </source>
</evidence>
<evidence type="ECO:0000256" key="4">
    <source>
        <dbReference type="ARBA" id="ARBA00011245"/>
    </source>
</evidence>
<dbReference type="Gene3D" id="3.80.30.20">
    <property type="entry name" value="tm_1862 like domain"/>
    <property type="match status" value="1"/>
</dbReference>
<dbReference type="EMBL" id="JAVRIE010000001">
    <property type="protein sequence ID" value="MDT0581238.1"/>
    <property type="molecule type" value="Genomic_DNA"/>
</dbReference>
<comment type="subunit">
    <text evidence="4">Monomer.</text>
</comment>
<dbReference type="PANTHER" id="PTHR13932:SF6">
    <property type="entry name" value="OXYGEN-INDEPENDENT COPROPORPHYRINOGEN III OXIDASE"/>
    <property type="match status" value="1"/>
</dbReference>
<evidence type="ECO:0000256" key="13">
    <source>
        <dbReference type="ARBA" id="ARBA00024295"/>
    </source>
</evidence>
<evidence type="ECO:0000256" key="5">
    <source>
        <dbReference type="ARBA" id="ARBA00022485"/>
    </source>
</evidence>
<dbReference type="GO" id="GO:0006782">
    <property type="term" value="P:protoporphyrinogen IX biosynthetic process"/>
    <property type="evidence" value="ECO:0007669"/>
    <property type="project" value="TreeGrafter"/>
</dbReference>
<keyword evidence="5 15" id="KW-0004">4Fe-4S</keyword>
<keyword evidence="10 15" id="KW-0408">Iron</keyword>
<feature type="domain" description="Radical SAM core" evidence="18">
    <location>
        <begin position="50"/>
        <end position="283"/>
    </location>
</feature>
<dbReference type="InterPro" id="IPR034505">
    <property type="entry name" value="Coproporphyrinogen-III_oxidase"/>
</dbReference>
<accession>A0AAW8QVN9</accession>
<dbReference type="SFLD" id="SFLDG01082">
    <property type="entry name" value="B12-binding_domain_containing"/>
    <property type="match status" value="1"/>
</dbReference>
<comment type="function">
    <text evidence="13">Involved in the heme biosynthesis. Catalyzes the anaerobic oxidative decarboxylation of propionate groups of rings A and B of coproporphyrinogen III to yield the vinyl groups in protoporphyrinogen IX.</text>
</comment>
<dbReference type="FunFam" id="1.10.10.920:FF:000001">
    <property type="entry name" value="Coproporphyrinogen-III oxidase"/>
    <property type="match status" value="1"/>
</dbReference>
<feature type="binding site" evidence="16">
    <location>
        <position position="148"/>
    </location>
    <ligand>
        <name>S-adenosyl-L-methionine</name>
        <dbReference type="ChEBI" id="CHEBI:59789"/>
        <label>1</label>
    </ligand>
</feature>
<dbReference type="FunFam" id="3.80.30.20:FF:000012">
    <property type="entry name" value="Coproporphyrinogen-III oxidase"/>
    <property type="match status" value="1"/>
</dbReference>
<keyword evidence="9 15" id="KW-0560">Oxidoreductase</keyword>
<comment type="caution">
    <text evidence="19">The sequence shown here is derived from an EMBL/GenBank/DDBJ whole genome shotgun (WGS) entry which is preliminary data.</text>
</comment>
<evidence type="ECO:0000256" key="1">
    <source>
        <dbReference type="ARBA" id="ARBA00004496"/>
    </source>
</evidence>
<keyword evidence="12 15" id="KW-0627">Porphyrin biosynthesis</keyword>
<dbReference type="GO" id="GO:0051989">
    <property type="term" value="F:coproporphyrinogen dehydrogenase activity"/>
    <property type="evidence" value="ECO:0007669"/>
    <property type="project" value="UniProtKB-EC"/>
</dbReference>
<dbReference type="CDD" id="cd01335">
    <property type="entry name" value="Radical_SAM"/>
    <property type="match status" value="1"/>
</dbReference>
<dbReference type="Proteomes" id="UP001249020">
    <property type="component" value="Unassembled WGS sequence"/>
</dbReference>
<dbReference type="SFLD" id="SFLDS00029">
    <property type="entry name" value="Radical_SAM"/>
    <property type="match status" value="1"/>
</dbReference>
<evidence type="ECO:0000259" key="18">
    <source>
        <dbReference type="PROSITE" id="PS51918"/>
    </source>
</evidence>
<dbReference type="InterPro" id="IPR007197">
    <property type="entry name" value="rSAM"/>
</dbReference>
<proteinExistence type="inferred from homology"/>
<feature type="binding site" evidence="16">
    <location>
        <position position="175"/>
    </location>
    <ligand>
        <name>S-adenosyl-L-methionine</name>
        <dbReference type="ChEBI" id="CHEBI:59789"/>
        <label>2</label>
    </ligand>
</feature>
<keyword evidence="20" id="KW-1185">Reference proteome</keyword>
<dbReference type="SFLD" id="SFLDG01065">
    <property type="entry name" value="anaerobic_coproporphyrinogen-I"/>
    <property type="match status" value="1"/>
</dbReference>
<evidence type="ECO:0000256" key="10">
    <source>
        <dbReference type="ARBA" id="ARBA00023004"/>
    </source>
</evidence>
<sequence>MAALEYFDKSILNKYNTAGPRYTSYPTALSFHDGFTEDEFESLIVEQSQGKSKQALSLYIHIPFCHSLCYYCGCNKIVTRHKHKADQYLAFLFKEIEHRSQQFSAFQVSQIHLGGGTPSFLDKTQLQTLINKLKASFTFSNELEAGIEVDPRQIELSYVDDLASVGFNRLSIGVQDINKQVQEKINRVQSTEFICQLVERAKQFNFRSINLDLIYGLPLQTAETFIETLEKVIEIDPDRISMFSYAHLPSQFAAQRKIKDEWLPDADSKFDLLRLGIDYLTKASYVFIGMDHFAKPDDELSKALKAGHLHRNFQGYTPKSHSALLGLGVSSISSIHSFYAQNEKDLKSYYQAVESQGSAIIKGLALNNDDQIRRHVIHSLMCNFALNKRSIEDRYSIHFDEYFSDALQDLQSFVNDQLVTIDEHSIQIADRGRMLVRNICMSFDQYLSQPAHQLRYSRVI</sequence>
<comment type="pathway">
    <text evidence="2 15">Porphyrin-containing compound metabolism; protoporphyrin-IX biosynthesis; protoporphyrinogen-IX from coproporphyrinogen-III (AdoMet route): step 1/1.</text>
</comment>
<dbReference type="InterPro" id="IPR010723">
    <property type="entry name" value="HemN_C"/>
</dbReference>
<evidence type="ECO:0000256" key="2">
    <source>
        <dbReference type="ARBA" id="ARBA00004785"/>
    </source>
</evidence>
<feature type="binding site" evidence="17">
    <location>
        <position position="65"/>
    </location>
    <ligand>
        <name>[4Fe-4S] cluster</name>
        <dbReference type="ChEBI" id="CHEBI:49883"/>
        <note>4Fe-4S-S-AdoMet</note>
    </ligand>
</feature>
<keyword evidence="6 15" id="KW-0963">Cytoplasm</keyword>